<sequence>MRTKIYVKIAVTLLLVSIFTMEFTTAQVAFRKPLNNASDITIKGNMQMIGNAVTGLSGFHHGVNYNPNDDFDLGWSNDRRNVGYIDIDSDPTTFSSSSADLHITNTACAKIAYVGLYWAATYFTQKLANGKPVTVGLPLPDPRPDFRTIKLRTPGAAAYVDVTAEAGDEGVIYDGYRNTSTNPGNVGANDLTYVCYADLTEDFKKLKEAGASINGTYTVANVRSATGNSDSPGISNGWTLVIIYEDPALPERYFSTRHGFLAISNADRNFVYDGFQTLPPPNDVRARFGVATLEGDYGIPGDRLSILREPLGGSALSLFSNPANGEDNFFNCSITVDGNYNTARNPASENTLGFDADIFDIPNPKTAPGGEPSSIGWNQTEVEFTAGTTGDWYRIFLNMFSVDIIEPELKVFKRVLDEDLNDITGGGVTLGQSLYYELTIQNQGNEDIINAFINDELPANIDLNEMLITVPTGVTYTIDDVNRSIRFDIADNIVERFDPSFTIRFGVNVVNTCQDLRDACSKDIQNIAKATYTGEISGTTNSGEDSVLGQDSCQADIAGASNFLINPGDCNGDFEDFFCQGTHTLTAGGGFPTYVWTNLDSGAVVGNAQSLTITSGGRYRVDKTGNPDCNDMFETWTVDSFTDVVNPIIAIANDPAVNGNIRTCAADGREMPELFLCGANDEIVLDSGFAAATSILWQRLDPLSCPTVDRDPNCPTLDSECSGFWTNVGNANDQVYTVTEAGEYRIRATFDNTCDIDFYFNVFKNSFEPNLVIVKDIICGNPGTLNVQNSSDQYEYQLITPETNTTIGYQDSATFSGLTEEGTYQLNVRQKTGANACIFTASRLMEELESDVEITVNSPDCPTDQGNVVITVTNSQANYLYTITNTAGTYTVTTGNVTNTSHTFNNLNPDDYQVEVESYDGDCIETRSITVLDAPDFTATAAVTSDLRCNPGYQPDPTLNDENHPNFDPTAPPFDDREFIAEITITTNGGSGNFTYSRVGTTETTGDNPIEVTVAGNYTYIVSDIDTGCTATTNEVTVNPYVPVTGTIAGTNPVCAGETGSITVTVTAGEAPYTYELKNITDLAVALQTETTSNTTHTFVNVATGTYLVTMSDRFGCPVDSNQVTISEPTAITATVAHTQISCDVPQGTITVTSPTNGTPPYFYSIDGTDYTNTTGSFTGLASGDYNVYIRDGNTTACPVLLSTVTIDPLQEVTDIDFDIDNINCTTGTNQEGTITVSATGTNGVTAADFEYRITLPLANATAFAATTIYTLPVGTYTFEARTTSDNCIRSEQITINPVDNIAVTANKLRDVTCVDDTDGEFTFTTTDFATTYSYTVTGPPTFTPISVNNTSAASPATAITGGAGTYTITVTDDSTSCSQTATVEINEPADPLTFTFNVDDTDCGASNGIITVTATGGRGGYQYELRDATNTTVIENFSTSNIFSPLAAATYTINVRDGNDTTACLAVPQQATVDTSSPPTIARTDADWCYTSADPASLEITITNGVAPYTYTVNGGGDQNAVTNPFTISNLSPGIQNIIVKDVNGCTSNTITETIQPQIAISAALDKNLDCTPGNNNASISVTPTGGNGGDVITVEIDGTGGFVAIPGTWGTSPFSIDTAGTYQFQVTDSESCTAVSNIITVTDNPLPVATATANHVTCNGLSNGSVEITVDTSVGTPPYQINFNGLGNSNNTSYGGLAAGPYNYVVTDGKGCSETFSITVNEPAAIGATISSTPLECDPTPPPTLGTITASAVTGGTISTTGYIYTIHDSSGALVTDPSLTPGNTITTTATSVTFGGLDFGSYYIQIVDENGCEFRSPLEEISSPPDDLDFVAVAVASDCNTNGAVYDVFITNGARDYEIRIVNHPDPILSTFSLTNGNVDPSSPVPPAPFVLDATPGGNVHQFTGLTFSIPYIIEVRDNGGCVYQERLVPTNGPSAISSVEVATRDITCNGLTDGEFEYTVNNYTGTDIEWEVYRNPGILVPILSGSNSSAGAPFTNTITGIPQGNYYVITFTPTEEFCGTRLDFTIEEPPLLQFSLGTPTVGNCNQDSQIVVTAQGGRPPYQYAAVLDGVTPVAADFGADNVLVLDPNAGADLDWDIYVTDASNCTIAHQDVTITYTADPAFNLPLPTHVDDACNFDGSYEFTVTATGTGQLEYGIDDGDPATTDTPSFVTDTPNDGSFTFTVTGPGTYNYFVRDPNGCSDTGQIIVHPELLIDAVPGVIPTCTAADGTIIATVSGGSAMANWTFTLIDLATGSAAVGVTQAPGPNVATQVTFSNVQPGNYRAEVVDAVIGPAPGGCTETDTITIDDPVQPTLSPATTANVSCNGGNDGSILVNLDAATATEGPYTYQLFETATNTQVGVDQIDNPLFAITGTPSTPITAREYRVVVTSSKGCQVVEQPITILEPSQVTASSARTNYACGGDNIPNYPTITITIANGTPPYYVSYTGPGGLNVSDIEATDTGGTSHSFEATVSGTYDITVKDSNGCSILTPLQEIIPTFPIITNEMVVRDATAVNAGEISCDNPETVIVSVADDGLGTGDFQFEVVETGATINTPALDFDAQFTLPDSGEYTFIITDDRTGCTETVKYTVDLFDTITVTATQVDPVSCFGDLTGSININVSDYTGAYNYTIVNTVSGAPVTNGVGNTSTNPLLVGSLPSGVFRVDIEALDHPFCDESFSTVTITSPDSAVGVTLESSRVTCNPGSDGKIQAVASGGAGSFQYQLEKPAGNILVPYGTNTTGIFEDLDPDAANDYTVRVRDANGCEASETINIPAPVATGVTTSSTDVTCFEGTDGTITAVANGGQGPGTYLFRLEFPGGVISDAVTSTTDTHVFTDLPAGNYTVLVSDDLTCESSEARAVIGPAEVEVEIAVTEITCADMAPDVTVTGIGGTGSYTFSMDGINFVGSGTTHTFADLAPGTYQFYVRDTNGCEAAPPSNEVVVILPDPLQLNLDENNTAIVCFSERTGSIDSQVSGSLGDYQYEITGTDYLGATVNIGPQSESFFGELLAGTYTYTVMTDPGCPTVTLPFNITQPEEFVVTAVPQDISCNGETDGRIEITATGGNQTDSSGSGEVIGYVYTLYASNGEPVYRLVSDEIDQTIGIHVFEDLPADTYTAEVTDARGCPFSISDLIIEEPAAITADIIATTPEQCAGDMNGTANVSITGGVPGYFWSITGEDASFVPVPDPTNLELTNLPGGITTLFLRDSNNSSGCQIALNIDIIPGVELSAVLEDKLDCPVRDEETAQVIQDEVYRVEFNVADDFFDVFGNRAVLFSLRGVNGTADPMPNNNYTGEFVVAPGEYEGTMLHEVSGCQQVIGVIQVEEYTPLSIPVAQMTNNPQDPNEYEIIVTGGVEEYTYYVTFEDEEQELTDNIFTVRKTGDYKLRVEDSKGCSVEIYQFITYINIRIPNYFTPDDPNITEEERFWYPRQITPNSDDPFYFDNMEVKVFDRYGRLLKQFLGDQKGWDGLYQGKELPSGDYWFTIILNDIDNREFTGHFTLYR</sequence>
<dbReference type="EMBL" id="JBHULX010000004">
    <property type="protein sequence ID" value="MFD2590280.1"/>
    <property type="molecule type" value="Genomic_DNA"/>
</dbReference>
<evidence type="ECO:0000313" key="1">
    <source>
        <dbReference type="EMBL" id="MFD2590280.1"/>
    </source>
</evidence>
<dbReference type="Proteomes" id="UP001597459">
    <property type="component" value="Unassembled WGS sequence"/>
</dbReference>
<dbReference type="Pfam" id="PF13573">
    <property type="entry name" value="SprB"/>
    <property type="match status" value="8"/>
</dbReference>
<evidence type="ECO:0000313" key="2">
    <source>
        <dbReference type="Proteomes" id="UP001597459"/>
    </source>
</evidence>
<dbReference type="InterPro" id="IPR026341">
    <property type="entry name" value="T9SS_type_B"/>
</dbReference>
<organism evidence="1 2">
    <name type="scientific">Aquimarina hainanensis</name>
    <dbReference type="NCBI Taxonomy" id="1578017"/>
    <lineage>
        <taxon>Bacteria</taxon>
        <taxon>Pseudomonadati</taxon>
        <taxon>Bacteroidota</taxon>
        <taxon>Flavobacteriia</taxon>
        <taxon>Flavobacteriales</taxon>
        <taxon>Flavobacteriaceae</taxon>
        <taxon>Aquimarina</taxon>
    </lineage>
</organism>
<reference evidence="2" key="1">
    <citation type="journal article" date="2019" name="Int. J. Syst. Evol. Microbiol.">
        <title>The Global Catalogue of Microorganisms (GCM) 10K type strain sequencing project: providing services to taxonomists for standard genome sequencing and annotation.</title>
        <authorList>
            <consortium name="The Broad Institute Genomics Platform"/>
            <consortium name="The Broad Institute Genome Sequencing Center for Infectious Disease"/>
            <person name="Wu L."/>
            <person name="Ma J."/>
        </authorList>
    </citation>
    <scope>NUCLEOTIDE SEQUENCE [LARGE SCALE GENOMIC DNA]</scope>
    <source>
        <strain evidence="2">KCTC 42423</strain>
    </source>
</reference>
<proteinExistence type="predicted"/>
<dbReference type="NCBIfam" id="TIGR04131">
    <property type="entry name" value="Bac_Flav_CTERM"/>
    <property type="match status" value="1"/>
</dbReference>
<gene>
    <name evidence="1" type="ORF">ACFSTE_05515</name>
</gene>
<keyword evidence="2" id="KW-1185">Reference proteome</keyword>
<protein>
    <submittedName>
        <fullName evidence="1">T9SS type B sorting domain-containing protein</fullName>
    </submittedName>
</protein>
<comment type="caution">
    <text evidence="1">The sequence shown here is derived from an EMBL/GenBank/DDBJ whole genome shotgun (WGS) entry which is preliminary data.</text>
</comment>
<name>A0ABW5N6V8_9FLAO</name>
<dbReference type="InterPro" id="IPR025667">
    <property type="entry name" value="SprB_repeat"/>
</dbReference>
<accession>A0ABW5N6V8</accession>
<dbReference type="RefSeq" id="WP_378257779.1">
    <property type="nucleotide sequence ID" value="NZ_JBHSJV010000001.1"/>
</dbReference>